<protein>
    <submittedName>
        <fullName evidence="1">Uncharacterized protein</fullName>
    </submittedName>
</protein>
<gene>
    <name evidence="1" type="ordered locus">amb1870</name>
</gene>
<dbReference type="RefSeq" id="WP_011384275.1">
    <property type="nucleotide sequence ID" value="NC_007626.1"/>
</dbReference>
<name>Q2W651_PARM1</name>
<dbReference type="AlphaFoldDB" id="Q2W651"/>
<accession>Q2W651</accession>
<keyword evidence="2" id="KW-1185">Reference proteome</keyword>
<dbReference type="OrthoDB" id="9858347at2"/>
<dbReference type="STRING" id="342108.amb1870"/>
<dbReference type="Proteomes" id="UP000007058">
    <property type="component" value="Chromosome"/>
</dbReference>
<proteinExistence type="predicted"/>
<reference evidence="1 2" key="1">
    <citation type="journal article" date="2005" name="DNA Res.">
        <title>Complete genome sequence of the facultative anaerobic magnetotactic bacterium Magnetospirillum sp. strain AMB-1.</title>
        <authorList>
            <person name="Matsunaga T."/>
            <person name="Okamura Y."/>
            <person name="Fukuda Y."/>
            <person name="Wahyudi A.T."/>
            <person name="Murase Y."/>
            <person name="Takeyama H."/>
        </authorList>
    </citation>
    <scope>NUCLEOTIDE SEQUENCE [LARGE SCALE GENOMIC DNA]</scope>
    <source>
        <strain evidence="2">ATCC 700264 / AMB-1</strain>
    </source>
</reference>
<dbReference type="EMBL" id="AP007255">
    <property type="protein sequence ID" value="BAE50674.1"/>
    <property type="molecule type" value="Genomic_DNA"/>
</dbReference>
<dbReference type="HOGENOM" id="CLU_2246751_0_0_5"/>
<sequence length="104" mass="11733">MTIDHRMSRCRESLARSIASMQQSCREMEAAYGTISRENRRLADNTAALGVTIKRIETNLRRYDDELSGIHAGICELGDKSRRLASIMDDYLAGRFPGRARRAA</sequence>
<organism evidence="1 2">
    <name type="scientific">Paramagnetospirillum magneticum (strain ATCC 700264 / AMB-1)</name>
    <name type="common">Magnetospirillum magneticum</name>
    <dbReference type="NCBI Taxonomy" id="342108"/>
    <lineage>
        <taxon>Bacteria</taxon>
        <taxon>Pseudomonadati</taxon>
        <taxon>Pseudomonadota</taxon>
        <taxon>Alphaproteobacteria</taxon>
        <taxon>Rhodospirillales</taxon>
        <taxon>Magnetospirillaceae</taxon>
        <taxon>Paramagnetospirillum</taxon>
    </lineage>
</organism>
<evidence type="ECO:0000313" key="1">
    <source>
        <dbReference type="EMBL" id="BAE50674.1"/>
    </source>
</evidence>
<dbReference type="KEGG" id="mag:amb1870"/>
<evidence type="ECO:0000313" key="2">
    <source>
        <dbReference type="Proteomes" id="UP000007058"/>
    </source>
</evidence>